<accession>A0A1Q9EGI9</accession>
<keyword evidence="3" id="KW-1185">Reference proteome</keyword>
<dbReference type="Proteomes" id="UP000186817">
    <property type="component" value="Unassembled WGS sequence"/>
</dbReference>
<comment type="caution">
    <text evidence="2">The sequence shown here is derived from an EMBL/GenBank/DDBJ whole genome shotgun (WGS) entry which is preliminary data.</text>
</comment>
<feature type="region of interest" description="Disordered" evidence="1">
    <location>
        <begin position="346"/>
        <end position="369"/>
    </location>
</feature>
<dbReference type="OrthoDB" id="10593948at2759"/>
<gene>
    <name evidence="2" type="ORF">AK812_SmicGene10126</name>
</gene>
<evidence type="ECO:0000313" key="2">
    <source>
        <dbReference type="EMBL" id="OLQ06564.1"/>
    </source>
</evidence>
<protein>
    <submittedName>
        <fullName evidence="2">Uncharacterized protein</fullName>
    </submittedName>
</protein>
<name>A0A1Q9EGI9_SYMMI</name>
<proteinExistence type="predicted"/>
<dbReference type="EMBL" id="LSRX01000157">
    <property type="protein sequence ID" value="OLQ06564.1"/>
    <property type="molecule type" value="Genomic_DNA"/>
</dbReference>
<sequence>MLELSLVCHQDGQIMSTGTAWCVAAKTMPPFDGVVVPPLPLSPAQADAGCLRWKALQRRQTEASKRPRTVCAAEAEAGAVVDVPVYSQFHVAPEAHMEQIAGAIGKPVAMTILPPPSLCADVGPVLIDAVSAVQEDLTNKSGRDVQVVSLEAWFEHVPPKARLQIWFCSESGEDIESAVVQKGGETCHFQLWVESRMLEESRCSEEETCQELVIAADEVRAAARAAVHGYEAREAIAQRTAHELQEEAKQKQEARSVDAGHRFNSAELRAEAAARRALEAEESSWIARERYEQELASMREYGETEEAETIRRVLAAEEALANSMRWSGQHNQLGLELFGVAQAQKGIHRTSPASTADGAPPDLAEAEVG</sequence>
<dbReference type="AlphaFoldDB" id="A0A1Q9EGI9"/>
<evidence type="ECO:0000256" key="1">
    <source>
        <dbReference type="SAM" id="MobiDB-lite"/>
    </source>
</evidence>
<organism evidence="2 3">
    <name type="scientific">Symbiodinium microadriaticum</name>
    <name type="common">Dinoflagellate</name>
    <name type="synonym">Zooxanthella microadriatica</name>
    <dbReference type="NCBI Taxonomy" id="2951"/>
    <lineage>
        <taxon>Eukaryota</taxon>
        <taxon>Sar</taxon>
        <taxon>Alveolata</taxon>
        <taxon>Dinophyceae</taxon>
        <taxon>Suessiales</taxon>
        <taxon>Symbiodiniaceae</taxon>
        <taxon>Symbiodinium</taxon>
    </lineage>
</organism>
<evidence type="ECO:0000313" key="3">
    <source>
        <dbReference type="Proteomes" id="UP000186817"/>
    </source>
</evidence>
<reference evidence="2 3" key="1">
    <citation type="submission" date="2016-02" db="EMBL/GenBank/DDBJ databases">
        <title>Genome analysis of coral dinoflagellate symbionts highlights evolutionary adaptations to a symbiotic lifestyle.</title>
        <authorList>
            <person name="Aranda M."/>
            <person name="Li Y."/>
            <person name="Liew Y.J."/>
            <person name="Baumgarten S."/>
            <person name="Simakov O."/>
            <person name="Wilson M."/>
            <person name="Piel J."/>
            <person name="Ashoor H."/>
            <person name="Bougouffa S."/>
            <person name="Bajic V.B."/>
            <person name="Ryu T."/>
            <person name="Ravasi T."/>
            <person name="Bayer T."/>
            <person name="Micklem G."/>
            <person name="Kim H."/>
            <person name="Bhak J."/>
            <person name="Lajeunesse T.C."/>
            <person name="Voolstra C.R."/>
        </authorList>
    </citation>
    <scope>NUCLEOTIDE SEQUENCE [LARGE SCALE GENOMIC DNA]</scope>
    <source>
        <strain evidence="2 3">CCMP2467</strain>
    </source>
</reference>